<dbReference type="AlphaFoldDB" id="A0A2P6MUF9"/>
<sequence>MVHEFPFCKGSGPDVFWRRRRIEARVKSGIGHGVGCAANSPSQSMESIVRLTVQHSQVSYPKKPDELTGTISVCLMGKVDQPDAGKTYIGWNRMCDDSSNANCLAFNSRFSDNKYYTADQGAVACSAADPVGWDRQATLHPDHMPSISNFLTLRDMEWWSEDSRLCVEEKFSYRKNSRPLPKQHRIVVQLFSCFALALRSQQHKSKRQTMKSILFFLLAITAVAGLRGHAKPFRAAEAESHCWKVCYKGACAQRCTTPLDAEQLLVTYDDGYNVTVTTEGCTKICYKGACITHCTKADNEIVSQGHLTLTKITPESTGHCWKVCYKGACIQHCSKTMEEPLSITDDLTVTHVDNTPTPMGHCWKACYKGACIQHCSDYADGLVNFDQLSLTLQATPAAEELEAIPIQAESCIMNKLCKAACKVAPDFKGCSLLCDHVHKC</sequence>
<dbReference type="EMBL" id="MDYQ01000395">
    <property type="protein sequence ID" value="PRP75327.1"/>
    <property type="molecule type" value="Genomic_DNA"/>
</dbReference>
<comment type="caution">
    <text evidence="1">The sequence shown here is derived from an EMBL/GenBank/DDBJ whole genome shotgun (WGS) entry which is preliminary data.</text>
</comment>
<organism evidence="1 2">
    <name type="scientific">Planoprotostelium fungivorum</name>
    <dbReference type="NCBI Taxonomy" id="1890364"/>
    <lineage>
        <taxon>Eukaryota</taxon>
        <taxon>Amoebozoa</taxon>
        <taxon>Evosea</taxon>
        <taxon>Variosea</taxon>
        <taxon>Cavosteliida</taxon>
        <taxon>Cavosteliaceae</taxon>
        <taxon>Planoprotostelium</taxon>
    </lineage>
</organism>
<evidence type="ECO:0000313" key="2">
    <source>
        <dbReference type="Proteomes" id="UP000241769"/>
    </source>
</evidence>
<protein>
    <submittedName>
        <fullName evidence="1">Uncharacterized protein</fullName>
    </submittedName>
</protein>
<gene>
    <name evidence="1" type="ORF">PROFUN_05638</name>
</gene>
<evidence type="ECO:0000313" key="1">
    <source>
        <dbReference type="EMBL" id="PRP75327.1"/>
    </source>
</evidence>
<name>A0A2P6MUF9_9EUKA</name>
<keyword evidence="2" id="KW-1185">Reference proteome</keyword>
<proteinExistence type="predicted"/>
<dbReference type="InParanoid" id="A0A2P6MUF9"/>
<dbReference type="Proteomes" id="UP000241769">
    <property type="component" value="Unassembled WGS sequence"/>
</dbReference>
<accession>A0A2P6MUF9</accession>
<reference evidence="1 2" key="1">
    <citation type="journal article" date="2018" name="Genome Biol. Evol.">
        <title>Multiple Roots of Fruiting Body Formation in Amoebozoa.</title>
        <authorList>
            <person name="Hillmann F."/>
            <person name="Forbes G."/>
            <person name="Novohradska S."/>
            <person name="Ferling I."/>
            <person name="Riege K."/>
            <person name="Groth M."/>
            <person name="Westermann M."/>
            <person name="Marz M."/>
            <person name="Spaller T."/>
            <person name="Winckler T."/>
            <person name="Schaap P."/>
            <person name="Glockner G."/>
        </authorList>
    </citation>
    <scope>NUCLEOTIDE SEQUENCE [LARGE SCALE GENOMIC DNA]</scope>
    <source>
        <strain evidence="1 2">Jena</strain>
    </source>
</reference>